<dbReference type="InParanoid" id="A0A165MJF3"/>
<gene>
    <name evidence="1" type="ORF">EXIGLDRAFT_762655</name>
</gene>
<dbReference type="EMBL" id="KV425910">
    <property type="protein sequence ID" value="KZV99353.1"/>
    <property type="molecule type" value="Genomic_DNA"/>
</dbReference>
<sequence length="571" mass="62428">MNAHQRSPVRPMPESELLRIVETIRALVVGRHVVARTAVTASRSKADRALASIRAAAAKALRISSIPCAILLDSLPSSALNSTCANLALDDVLALSRTNRRLRYQALAYLANLNAVEVPYTSASGWVQTSRNALGRRTVSARLFDLESASDIGKALDTLADSLVDAYRLSVEVDWSPATERGLLRALSEPASQLQSFSLTSYIYNIHDMRHHTLLDLDGQHLLFANIAPSLTKCSLNGVRLPPASSAAFRAVTCFKYSLVKVMEVADISRILALMPSLRTLALMASGFQAITGDIPLVTHSTLRNILLSTWDQCNALPWLPQFHFVDNISLVGTTVFALKSLPYHVPHGACVQHVDALVFSRHKALDLETCIRLHHGHVGDPNAVLFQVSAYPLTWLSIGELVWPDGETIMPAMNTLETLAVTFAPCFLIGPYSPYVGLFAAAYTTPGAPDTRWAMPRLRELRISSPPLSQDSPHLTQDWQTCRCGSFTVSLHDVSSFIRHCVSFSAPKLDAVVVAGATVIDYDFAAAWSDLVRFTEGVDIEEGCDTKYARRIPTTPSLTGADFENYFSLT</sequence>
<accession>A0A165MJF3</accession>
<organism evidence="1 2">
    <name type="scientific">Exidia glandulosa HHB12029</name>
    <dbReference type="NCBI Taxonomy" id="1314781"/>
    <lineage>
        <taxon>Eukaryota</taxon>
        <taxon>Fungi</taxon>
        <taxon>Dikarya</taxon>
        <taxon>Basidiomycota</taxon>
        <taxon>Agaricomycotina</taxon>
        <taxon>Agaricomycetes</taxon>
        <taxon>Auriculariales</taxon>
        <taxon>Exidiaceae</taxon>
        <taxon>Exidia</taxon>
    </lineage>
</organism>
<evidence type="ECO:0000313" key="1">
    <source>
        <dbReference type="EMBL" id="KZV99353.1"/>
    </source>
</evidence>
<reference evidence="1 2" key="1">
    <citation type="journal article" date="2016" name="Mol. Biol. Evol.">
        <title>Comparative Genomics of Early-Diverging Mushroom-Forming Fungi Provides Insights into the Origins of Lignocellulose Decay Capabilities.</title>
        <authorList>
            <person name="Nagy L.G."/>
            <person name="Riley R."/>
            <person name="Tritt A."/>
            <person name="Adam C."/>
            <person name="Daum C."/>
            <person name="Floudas D."/>
            <person name="Sun H."/>
            <person name="Yadav J.S."/>
            <person name="Pangilinan J."/>
            <person name="Larsson K.H."/>
            <person name="Matsuura K."/>
            <person name="Barry K."/>
            <person name="Labutti K."/>
            <person name="Kuo R."/>
            <person name="Ohm R.A."/>
            <person name="Bhattacharya S.S."/>
            <person name="Shirouzu T."/>
            <person name="Yoshinaga Y."/>
            <person name="Martin F.M."/>
            <person name="Grigoriev I.V."/>
            <person name="Hibbett D.S."/>
        </authorList>
    </citation>
    <scope>NUCLEOTIDE SEQUENCE [LARGE SCALE GENOMIC DNA]</scope>
    <source>
        <strain evidence="1 2">HHB12029</strain>
    </source>
</reference>
<proteinExistence type="predicted"/>
<dbReference type="AlphaFoldDB" id="A0A165MJF3"/>
<name>A0A165MJF3_EXIGL</name>
<dbReference type="Proteomes" id="UP000077266">
    <property type="component" value="Unassembled WGS sequence"/>
</dbReference>
<evidence type="ECO:0008006" key="3">
    <source>
        <dbReference type="Google" id="ProtNLM"/>
    </source>
</evidence>
<protein>
    <recommendedName>
        <fullName evidence="3">F-box domain-containing protein</fullName>
    </recommendedName>
</protein>
<evidence type="ECO:0000313" key="2">
    <source>
        <dbReference type="Proteomes" id="UP000077266"/>
    </source>
</evidence>
<keyword evidence="2" id="KW-1185">Reference proteome</keyword>